<dbReference type="OrthoDB" id="5421057at2"/>
<dbReference type="InterPro" id="IPR053926">
    <property type="entry name" value="RecX_HTH_1st"/>
</dbReference>
<comment type="function">
    <text evidence="1 6">Modulates RecA activity.</text>
</comment>
<evidence type="ECO:0000256" key="2">
    <source>
        <dbReference type="ARBA" id="ARBA00004496"/>
    </source>
</evidence>
<dbReference type="PATRIC" id="fig|1423738.3.peg.1171"/>
<feature type="domain" description="RecX third three-helical" evidence="8">
    <location>
        <begin position="213"/>
        <end position="259"/>
    </location>
</feature>
<dbReference type="InterPro" id="IPR053925">
    <property type="entry name" value="RecX_HTH_3rd"/>
</dbReference>
<reference evidence="10 11" key="1">
    <citation type="journal article" date="2015" name="Genome Announc.">
        <title>Expanding the biotechnology potential of lactobacilli through comparative genomics of 213 strains and associated genera.</title>
        <authorList>
            <person name="Sun Z."/>
            <person name="Harris H.M."/>
            <person name="McCann A."/>
            <person name="Guo C."/>
            <person name="Argimon S."/>
            <person name="Zhang W."/>
            <person name="Yang X."/>
            <person name="Jeffery I.B."/>
            <person name="Cooney J.C."/>
            <person name="Kagawa T.F."/>
            <person name="Liu W."/>
            <person name="Song Y."/>
            <person name="Salvetti E."/>
            <person name="Wrobel A."/>
            <person name="Rasinkangas P."/>
            <person name="Parkhill J."/>
            <person name="Rea M.C."/>
            <person name="O'Sullivan O."/>
            <person name="Ritari J."/>
            <person name="Douillard F.P."/>
            <person name="Paul Ross R."/>
            <person name="Yang R."/>
            <person name="Briner A.E."/>
            <person name="Felis G.E."/>
            <person name="de Vos W.M."/>
            <person name="Barrangou R."/>
            <person name="Klaenhammer T.R."/>
            <person name="Caufield P.W."/>
            <person name="Cui Y."/>
            <person name="Zhang H."/>
            <person name="O'Toole P.W."/>
        </authorList>
    </citation>
    <scope>NUCLEOTIDE SEQUENCE [LARGE SCALE GENOMIC DNA]</scope>
    <source>
        <strain evidence="10 11">DSM 20335</strain>
    </source>
</reference>
<dbReference type="InterPro" id="IPR036388">
    <property type="entry name" value="WH-like_DNA-bd_sf"/>
</dbReference>
<dbReference type="RefSeq" id="WP_057757616.1">
    <property type="nucleotide sequence ID" value="NZ_AYYK01000022.1"/>
</dbReference>
<dbReference type="InterPro" id="IPR003783">
    <property type="entry name" value="Regulatory_RecX"/>
</dbReference>
<organism evidence="10 11">
    <name type="scientific">Lapidilactobacillus dextrinicus DSM 20335</name>
    <dbReference type="NCBI Taxonomy" id="1423738"/>
    <lineage>
        <taxon>Bacteria</taxon>
        <taxon>Bacillati</taxon>
        <taxon>Bacillota</taxon>
        <taxon>Bacilli</taxon>
        <taxon>Lactobacillales</taxon>
        <taxon>Lactobacillaceae</taxon>
        <taxon>Lapidilactobacillus</taxon>
    </lineage>
</organism>
<dbReference type="GO" id="GO:0006282">
    <property type="term" value="P:regulation of DNA repair"/>
    <property type="evidence" value="ECO:0007669"/>
    <property type="project" value="UniProtKB-UniRule"/>
</dbReference>
<dbReference type="EMBL" id="AYYK01000022">
    <property type="protein sequence ID" value="KRM78335.1"/>
    <property type="molecule type" value="Genomic_DNA"/>
</dbReference>
<accession>A0A0R2BF97</accession>
<gene>
    <name evidence="6" type="primary">recX</name>
    <name evidence="10" type="ORF">FC84_GL001158</name>
</gene>
<comment type="similarity">
    <text evidence="3 6">Belongs to the RecX family.</text>
</comment>
<dbReference type="Gene3D" id="1.10.10.10">
    <property type="entry name" value="Winged helix-like DNA-binding domain superfamily/Winged helix DNA-binding domain"/>
    <property type="match status" value="4"/>
</dbReference>
<evidence type="ECO:0000259" key="8">
    <source>
        <dbReference type="Pfam" id="PF21981"/>
    </source>
</evidence>
<evidence type="ECO:0000259" key="7">
    <source>
        <dbReference type="Pfam" id="PF02631"/>
    </source>
</evidence>
<dbReference type="Pfam" id="PF21982">
    <property type="entry name" value="RecX_HTH1"/>
    <property type="match status" value="1"/>
</dbReference>
<feature type="domain" description="RecX first three-helical" evidence="9">
    <location>
        <begin position="62"/>
        <end position="101"/>
    </location>
</feature>
<evidence type="ECO:0000259" key="9">
    <source>
        <dbReference type="Pfam" id="PF21982"/>
    </source>
</evidence>
<feature type="domain" description="RecX second three-helical" evidence="7">
    <location>
        <begin position="108"/>
        <end position="149"/>
    </location>
</feature>
<dbReference type="NCBIfam" id="NF010733">
    <property type="entry name" value="PRK14135.1"/>
    <property type="match status" value="1"/>
</dbReference>
<evidence type="ECO:0000256" key="4">
    <source>
        <dbReference type="ARBA" id="ARBA00018111"/>
    </source>
</evidence>
<dbReference type="Pfam" id="PF21981">
    <property type="entry name" value="RecX_HTH3"/>
    <property type="match status" value="2"/>
</dbReference>
<keyword evidence="11" id="KW-1185">Reference proteome</keyword>
<comment type="caution">
    <text evidence="10">The sequence shown here is derived from an EMBL/GenBank/DDBJ whole genome shotgun (WGS) entry which is preliminary data.</text>
</comment>
<dbReference type="HAMAP" id="MF_01114">
    <property type="entry name" value="RecX"/>
    <property type="match status" value="1"/>
</dbReference>
<dbReference type="Proteomes" id="UP000051813">
    <property type="component" value="Unassembled WGS sequence"/>
</dbReference>
<evidence type="ECO:0000313" key="10">
    <source>
        <dbReference type="EMBL" id="KRM78335.1"/>
    </source>
</evidence>
<evidence type="ECO:0000256" key="5">
    <source>
        <dbReference type="ARBA" id="ARBA00022490"/>
    </source>
</evidence>
<evidence type="ECO:0000256" key="1">
    <source>
        <dbReference type="ARBA" id="ARBA00003529"/>
    </source>
</evidence>
<keyword evidence="5 6" id="KW-0963">Cytoplasm</keyword>
<comment type="subcellular location">
    <subcellularLocation>
        <location evidence="2 6">Cytoplasm</location>
    </subcellularLocation>
</comment>
<name>A0A0R2BF97_9LACO</name>
<feature type="domain" description="RecX third three-helical" evidence="8">
    <location>
        <begin position="158"/>
        <end position="199"/>
    </location>
</feature>
<dbReference type="PANTHER" id="PTHR33602">
    <property type="entry name" value="REGULATORY PROTEIN RECX FAMILY PROTEIN"/>
    <property type="match status" value="1"/>
</dbReference>
<protein>
    <recommendedName>
        <fullName evidence="4 6">Regulatory protein RecX</fullName>
    </recommendedName>
</protein>
<dbReference type="PANTHER" id="PTHR33602:SF1">
    <property type="entry name" value="REGULATORY PROTEIN RECX FAMILY PROTEIN"/>
    <property type="match status" value="1"/>
</dbReference>
<proteinExistence type="inferred from homology"/>
<dbReference type="InterPro" id="IPR053924">
    <property type="entry name" value="RecX_HTH_2nd"/>
</dbReference>
<dbReference type="GO" id="GO:0005737">
    <property type="term" value="C:cytoplasm"/>
    <property type="evidence" value="ECO:0007669"/>
    <property type="project" value="UniProtKB-SubCell"/>
</dbReference>
<evidence type="ECO:0000256" key="6">
    <source>
        <dbReference type="HAMAP-Rule" id="MF_01114"/>
    </source>
</evidence>
<sequence>MTAKITKITAQKRPGRYNIFLDGQYALPVSEDVLIQFGLMKGQEVDNELKQKLLVADANSQAHELALNYLSYQLRTVKEMQTYLRDHDIAAATIETIIGQLIEQKYLDDAEYAKAYVRTNMILHEKGRIVLERELKQKGVGPTEIADALTLYDTETTLENGTKLAQKTWQRQAKLAQRVRQQKVRQTLQQKGFTGDEITMIFDQLDFSVDPEDERDILNVTAEKLVRRYQPLSDLKQKQKFKQALVRKGFSFDDISRWLEEHPEA</sequence>
<dbReference type="STRING" id="1423738.FC84_GL001158"/>
<evidence type="ECO:0000256" key="3">
    <source>
        <dbReference type="ARBA" id="ARBA00009695"/>
    </source>
</evidence>
<dbReference type="Pfam" id="PF02631">
    <property type="entry name" value="RecX_HTH2"/>
    <property type="match status" value="1"/>
</dbReference>
<dbReference type="AlphaFoldDB" id="A0A0R2BF97"/>
<evidence type="ECO:0000313" key="11">
    <source>
        <dbReference type="Proteomes" id="UP000051813"/>
    </source>
</evidence>